<keyword evidence="1" id="KW-1133">Transmembrane helix</keyword>
<protein>
    <submittedName>
        <fullName evidence="5">CX domain-containing protein</fullName>
    </submittedName>
</protein>
<accession>A0A1I7UKF3</accession>
<proteinExistence type="predicted"/>
<evidence type="ECO:0000256" key="2">
    <source>
        <dbReference type="SAM" id="SignalP"/>
    </source>
</evidence>
<dbReference type="InterPro" id="IPR002619">
    <property type="entry name" value="CX"/>
</dbReference>
<dbReference type="Pfam" id="PF01705">
    <property type="entry name" value="CX"/>
    <property type="match status" value="1"/>
</dbReference>
<feature type="signal peptide" evidence="2">
    <location>
        <begin position="1"/>
        <end position="20"/>
    </location>
</feature>
<reference evidence="5" key="1">
    <citation type="submission" date="2016-11" db="UniProtKB">
        <authorList>
            <consortium name="WormBaseParasite"/>
        </authorList>
    </citation>
    <scope>IDENTIFICATION</scope>
</reference>
<evidence type="ECO:0000313" key="4">
    <source>
        <dbReference type="Proteomes" id="UP000095282"/>
    </source>
</evidence>
<feature type="chain" id="PRO_5009308990" evidence="2">
    <location>
        <begin position="21"/>
        <end position="159"/>
    </location>
</feature>
<dbReference type="WBParaSite" id="Csp11.Scaffold630.g16853.t1">
    <property type="protein sequence ID" value="Csp11.Scaffold630.g16853.t1"/>
    <property type="gene ID" value="Csp11.Scaffold630.g16853"/>
</dbReference>
<sequence>MNLHLTVAVLFLFAFDRCFGYRKVHKTVYDSSDLRAYLFGSPSILETYFSFDPSKTIFIIKEPSNPIVYESHNYYWNGYYESHSDSERICIYNITEIDNELTKVRFQNGTNPFSLIFECGKWDECCGSKCCNHISGFLIIMGCLFFLFSIAAGVFYFDC</sequence>
<feature type="domain" description="CX" evidence="3">
    <location>
        <begin position="74"/>
        <end position="132"/>
    </location>
</feature>
<evidence type="ECO:0000256" key="1">
    <source>
        <dbReference type="SAM" id="Phobius"/>
    </source>
</evidence>
<evidence type="ECO:0000313" key="5">
    <source>
        <dbReference type="WBParaSite" id="Csp11.Scaffold630.g16853.t1"/>
    </source>
</evidence>
<organism evidence="4 5">
    <name type="scientific">Caenorhabditis tropicalis</name>
    <dbReference type="NCBI Taxonomy" id="1561998"/>
    <lineage>
        <taxon>Eukaryota</taxon>
        <taxon>Metazoa</taxon>
        <taxon>Ecdysozoa</taxon>
        <taxon>Nematoda</taxon>
        <taxon>Chromadorea</taxon>
        <taxon>Rhabditida</taxon>
        <taxon>Rhabditina</taxon>
        <taxon>Rhabditomorpha</taxon>
        <taxon>Rhabditoidea</taxon>
        <taxon>Rhabditidae</taxon>
        <taxon>Peloderinae</taxon>
        <taxon>Caenorhabditis</taxon>
    </lineage>
</organism>
<feature type="transmembrane region" description="Helical" evidence="1">
    <location>
        <begin position="134"/>
        <end position="157"/>
    </location>
</feature>
<dbReference type="PANTHER" id="PTHR47520">
    <property type="entry name" value="CX DOMAIN-CONTAINING PROTEIN-RELATED"/>
    <property type="match status" value="1"/>
</dbReference>
<dbReference type="STRING" id="1561998.A0A1I7UKF3"/>
<keyword evidence="4" id="KW-1185">Reference proteome</keyword>
<keyword evidence="1" id="KW-0812">Transmembrane</keyword>
<dbReference type="PANTHER" id="PTHR47520:SF2">
    <property type="entry name" value="CX DOMAIN-CONTAINING PROTEIN"/>
    <property type="match status" value="1"/>
</dbReference>
<keyword evidence="1" id="KW-0472">Membrane</keyword>
<keyword evidence="2" id="KW-0732">Signal</keyword>
<name>A0A1I7UKF3_9PELO</name>
<evidence type="ECO:0000259" key="3">
    <source>
        <dbReference type="Pfam" id="PF01705"/>
    </source>
</evidence>
<dbReference type="eggNOG" id="ENOG502TJX8">
    <property type="taxonomic scope" value="Eukaryota"/>
</dbReference>
<dbReference type="AlphaFoldDB" id="A0A1I7UKF3"/>
<dbReference type="Proteomes" id="UP000095282">
    <property type="component" value="Unplaced"/>
</dbReference>